<name>A0A2X2YS31_9ACTO</name>
<dbReference type="Proteomes" id="UP000553981">
    <property type="component" value="Unassembled WGS sequence"/>
</dbReference>
<dbReference type="InterPro" id="IPR003339">
    <property type="entry name" value="ABC/ECF_trnsptr_transmembrane"/>
</dbReference>
<feature type="transmembrane region" description="Helical" evidence="5">
    <location>
        <begin position="146"/>
        <end position="167"/>
    </location>
</feature>
<dbReference type="EMBL" id="JABCUI010000002">
    <property type="protein sequence ID" value="NMW87366.1"/>
    <property type="molecule type" value="Genomic_DNA"/>
</dbReference>
<feature type="transmembrane region" description="Helical" evidence="5">
    <location>
        <begin position="41"/>
        <end position="72"/>
    </location>
</feature>
<feature type="transmembrane region" description="Helical" evidence="5">
    <location>
        <begin position="242"/>
        <end position="264"/>
    </location>
</feature>
<evidence type="ECO:0000313" key="9">
    <source>
        <dbReference type="Proteomes" id="UP000553981"/>
    </source>
</evidence>
<dbReference type="GeneID" id="55564908"/>
<comment type="subcellular location">
    <subcellularLocation>
        <location evidence="1">Membrane</location>
        <topology evidence="1">Multi-pass membrane protein</topology>
    </subcellularLocation>
</comment>
<reference evidence="7 8" key="1">
    <citation type="submission" date="2018-06" db="EMBL/GenBank/DDBJ databases">
        <authorList>
            <consortium name="Pathogen Informatics"/>
            <person name="Doyle S."/>
        </authorList>
    </citation>
    <scope>NUCLEOTIDE SEQUENCE [LARGE SCALE GENOMIC DNA]</scope>
    <source>
        <strain evidence="7 8">NCTC11820</strain>
    </source>
</reference>
<sequence>MTFQCQTSDLGSAASYRQDQVTSAEILAANQRHSRPDPRTVLLVIFVLNALVMSRLPIAITFLVAGIALLALLSTRCYSWVLGFLAVEGTWIACIYFFPKIWPNAFTAFLMVLGYWMIKLCTVGGLAGYAIKAIVPGELVAGLRSLRIPVAITVPLVVLLRFIPTVFREYRAVREAMSLRGLQMGWRALFHPLHFLEMVLVPLLASCARTADEMTAAGMVRGLGSTICPSTLKQLRFNRLDALWILTLIALIALIPYSDHLAILSGGFK</sequence>
<evidence type="ECO:0000256" key="2">
    <source>
        <dbReference type="ARBA" id="ARBA00022692"/>
    </source>
</evidence>
<evidence type="ECO:0000313" key="6">
    <source>
        <dbReference type="EMBL" id="NMW87366.1"/>
    </source>
</evidence>
<dbReference type="PANTHER" id="PTHR33514">
    <property type="entry name" value="PROTEIN ABCI12, CHLOROPLASTIC"/>
    <property type="match status" value="1"/>
</dbReference>
<keyword evidence="2 5" id="KW-0812">Transmembrane</keyword>
<dbReference type="OMA" id="SWITQPT"/>
<organism evidence="7 8">
    <name type="scientific">Mobiluncus curtisii</name>
    <dbReference type="NCBI Taxonomy" id="2051"/>
    <lineage>
        <taxon>Bacteria</taxon>
        <taxon>Bacillati</taxon>
        <taxon>Actinomycetota</taxon>
        <taxon>Actinomycetes</taxon>
        <taxon>Actinomycetales</taxon>
        <taxon>Actinomycetaceae</taxon>
        <taxon>Mobiluncus</taxon>
    </lineage>
</organism>
<dbReference type="PANTHER" id="PTHR33514:SF13">
    <property type="entry name" value="PROTEIN ABCI12, CHLOROPLASTIC"/>
    <property type="match status" value="1"/>
</dbReference>
<accession>A0A2X2YS31</accession>
<evidence type="ECO:0000313" key="7">
    <source>
        <dbReference type="EMBL" id="SQB65751.1"/>
    </source>
</evidence>
<keyword evidence="4 5" id="KW-0472">Membrane</keyword>
<gene>
    <name evidence="7" type="primary">ecfT_2</name>
    <name evidence="6" type="ORF">HHJ67_06315</name>
    <name evidence="7" type="ORF">NCTC11820_01823</name>
</gene>
<evidence type="ECO:0000313" key="8">
    <source>
        <dbReference type="Proteomes" id="UP000250245"/>
    </source>
</evidence>
<protein>
    <submittedName>
        <fullName evidence="7">Energy-coupling factor transporter transmembrane protein EcfT</fullName>
    </submittedName>
</protein>
<dbReference type="CDD" id="cd16914">
    <property type="entry name" value="EcfT"/>
    <property type="match status" value="1"/>
</dbReference>
<feature type="transmembrane region" description="Helical" evidence="5">
    <location>
        <begin position="105"/>
        <end position="131"/>
    </location>
</feature>
<reference evidence="6 9" key="2">
    <citation type="submission" date="2020-04" db="EMBL/GenBank/DDBJ databases">
        <title>Antimicrobial susceptibility and clonality of vaginal-derived multi-drug resistant Mobiluncus isolates in China.</title>
        <authorList>
            <person name="Zhang X."/>
        </authorList>
    </citation>
    <scope>NUCLEOTIDE SEQUENCE [LARGE SCALE GENOMIC DNA]</scope>
    <source>
        <strain evidence="6 9">19</strain>
    </source>
</reference>
<dbReference type="AlphaFoldDB" id="A0A2X2YS31"/>
<feature type="transmembrane region" description="Helical" evidence="5">
    <location>
        <begin position="78"/>
        <end position="98"/>
    </location>
</feature>
<evidence type="ECO:0000256" key="3">
    <source>
        <dbReference type="ARBA" id="ARBA00022989"/>
    </source>
</evidence>
<dbReference type="GO" id="GO:0005886">
    <property type="term" value="C:plasma membrane"/>
    <property type="evidence" value="ECO:0007669"/>
    <property type="project" value="TreeGrafter"/>
</dbReference>
<feature type="transmembrane region" description="Helical" evidence="5">
    <location>
        <begin position="188"/>
        <end position="205"/>
    </location>
</feature>
<dbReference type="Pfam" id="PF02361">
    <property type="entry name" value="CbiQ"/>
    <property type="match status" value="1"/>
</dbReference>
<dbReference type="RefSeq" id="WP_004007729.1">
    <property type="nucleotide sequence ID" value="NZ_CP068112.1"/>
</dbReference>
<evidence type="ECO:0000256" key="5">
    <source>
        <dbReference type="SAM" id="Phobius"/>
    </source>
</evidence>
<evidence type="ECO:0000256" key="1">
    <source>
        <dbReference type="ARBA" id="ARBA00004141"/>
    </source>
</evidence>
<proteinExistence type="predicted"/>
<dbReference type="Proteomes" id="UP000250245">
    <property type="component" value="Unassembled WGS sequence"/>
</dbReference>
<dbReference type="EMBL" id="UASJ01000001">
    <property type="protein sequence ID" value="SQB65751.1"/>
    <property type="molecule type" value="Genomic_DNA"/>
</dbReference>
<evidence type="ECO:0000256" key="4">
    <source>
        <dbReference type="ARBA" id="ARBA00023136"/>
    </source>
</evidence>
<keyword evidence="3 5" id="KW-1133">Transmembrane helix</keyword>